<evidence type="ECO:0000313" key="2">
    <source>
        <dbReference type="EMBL" id="OSX66965.1"/>
    </source>
</evidence>
<dbReference type="EMBL" id="KZ110591">
    <property type="protein sequence ID" value="OSX66965.1"/>
    <property type="molecule type" value="Genomic_DNA"/>
</dbReference>
<evidence type="ECO:0008006" key="4">
    <source>
        <dbReference type="Google" id="ProtNLM"/>
    </source>
</evidence>
<feature type="region of interest" description="Disordered" evidence="1">
    <location>
        <begin position="333"/>
        <end position="394"/>
    </location>
</feature>
<dbReference type="OrthoDB" id="550575at2759"/>
<organism evidence="2 3">
    <name type="scientific">Postia placenta MAD-698-R-SB12</name>
    <dbReference type="NCBI Taxonomy" id="670580"/>
    <lineage>
        <taxon>Eukaryota</taxon>
        <taxon>Fungi</taxon>
        <taxon>Dikarya</taxon>
        <taxon>Basidiomycota</taxon>
        <taxon>Agaricomycotina</taxon>
        <taxon>Agaricomycetes</taxon>
        <taxon>Polyporales</taxon>
        <taxon>Adustoporiaceae</taxon>
        <taxon>Rhodonia</taxon>
    </lineage>
</organism>
<dbReference type="STRING" id="670580.A0A1X6NE93"/>
<name>A0A1X6NE93_9APHY</name>
<evidence type="ECO:0000313" key="3">
    <source>
        <dbReference type="Proteomes" id="UP000194127"/>
    </source>
</evidence>
<dbReference type="Gene3D" id="3.80.10.10">
    <property type="entry name" value="Ribonuclease Inhibitor"/>
    <property type="match status" value="2"/>
</dbReference>
<sequence length="394" mass="43647">MTGDGIYFLATAALARKEPLALKELRLCGLRRVSDDMMRVLGKAAPYLEVLDLSYARDLHNSGVEAFVACSAPDSATVEAVQLTAREAGRDPTDPEMYWRRVTRLRHLSLSSCIMLTDHACSHLAHAVPKLELLELAGIGTELRDSGLVRLLNTTPYIRRLDLEDASEITDDALFAITPDPVEEPARPTRIPPPPQPGHALEHLVISYASEVTAQAMLDLIAYCPRLRRFEADNTRMSGHVVREFVRLARERHVLDAQVVAVDCRGVGEQTVRDLADRTRPRIGWCAFDVRRLGFLDARDEEELGVGQDECDPARVALKTFYSWQTVDAVRAARDKKRKASRRTANVSSSSMEDSAGASAGRAHWWSPSGRRSSGMPSPVVMDMSNDREGCAIM</sequence>
<dbReference type="GeneID" id="36328931"/>
<gene>
    <name evidence="2" type="ORF">POSPLADRAFT_1130704</name>
</gene>
<proteinExistence type="predicted"/>
<dbReference type="AlphaFoldDB" id="A0A1X6NE93"/>
<dbReference type="InterPro" id="IPR032675">
    <property type="entry name" value="LRR_dom_sf"/>
</dbReference>
<dbReference type="SMART" id="SM00367">
    <property type="entry name" value="LRR_CC"/>
    <property type="match status" value="4"/>
</dbReference>
<reference evidence="2 3" key="1">
    <citation type="submission" date="2017-04" db="EMBL/GenBank/DDBJ databases">
        <title>Genome Sequence of the Model Brown-Rot Fungus Postia placenta SB12.</title>
        <authorList>
            <consortium name="DOE Joint Genome Institute"/>
            <person name="Gaskell J."/>
            <person name="Kersten P."/>
            <person name="Larrondo L.F."/>
            <person name="Canessa P."/>
            <person name="Martinez D."/>
            <person name="Hibbett D."/>
            <person name="Schmoll M."/>
            <person name="Kubicek C.P."/>
            <person name="Martinez A.T."/>
            <person name="Yadav J."/>
            <person name="Master E."/>
            <person name="Magnuson J.K."/>
            <person name="James T."/>
            <person name="Yaver D."/>
            <person name="Berka R."/>
            <person name="Labutti K."/>
            <person name="Lipzen A."/>
            <person name="Aerts A."/>
            <person name="Barry K."/>
            <person name="Henrissat B."/>
            <person name="Blanchette R."/>
            <person name="Grigoriev I."/>
            <person name="Cullen D."/>
        </authorList>
    </citation>
    <scope>NUCLEOTIDE SEQUENCE [LARGE SCALE GENOMIC DNA]</scope>
    <source>
        <strain evidence="2 3">MAD-698-R-SB12</strain>
    </source>
</reference>
<keyword evidence="3" id="KW-1185">Reference proteome</keyword>
<feature type="compositionally biased region" description="Low complexity" evidence="1">
    <location>
        <begin position="367"/>
        <end position="379"/>
    </location>
</feature>
<protein>
    <recommendedName>
        <fullName evidence="4">F-box domain-containing protein</fullName>
    </recommendedName>
</protein>
<feature type="compositionally biased region" description="Basic and acidic residues" evidence="1">
    <location>
        <begin position="385"/>
        <end position="394"/>
    </location>
</feature>
<dbReference type="InterPro" id="IPR006553">
    <property type="entry name" value="Leu-rich_rpt_Cys-con_subtyp"/>
</dbReference>
<accession>A0A1X6NE93</accession>
<dbReference type="Proteomes" id="UP000194127">
    <property type="component" value="Unassembled WGS sequence"/>
</dbReference>
<dbReference type="GO" id="GO:0031146">
    <property type="term" value="P:SCF-dependent proteasomal ubiquitin-dependent protein catabolic process"/>
    <property type="evidence" value="ECO:0007669"/>
    <property type="project" value="TreeGrafter"/>
</dbReference>
<dbReference type="GO" id="GO:0019005">
    <property type="term" value="C:SCF ubiquitin ligase complex"/>
    <property type="evidence" value="ECO:0007669"/>
    <property type="project" value="TreeGrafter"/>
</dbReference>
<evidence type="ECO:0000256" key="1">
    <source>
        <dbReference type="SAM" id="MobiDB-lite"/>
    </source>
</evidence>
<dbReference type="RefSeq" id="XP_024343759.1">
    <property type="nucleotide sequence ID" value="XM_024483982.1"/>
</dbReference>
<feature type="compositionally biased region" description="Low complexity" evidence="1">
    <location>
        <begin position="343"/>
        <end position="360"/>
    </location>
</feature>
<dbReference type="PANTHER" id="PTHR13318">
    <property type="entry name" value="PARTNER OF PAIRED, ISOFORM B-RELATED"/>
    <property type="match status" value="1"/>
</dbReference>
<dbReference type="SUPFAM" id="SSF52047">
    <property type="entry name" value="RNI-like"/>
    <property type="match status" value="1"/>
</dbReference>